<dbReference type="Pfam" id="PF02369">
    <property type="entry name" value="Big_1"/>
    <property type="match status" value="1"/>
</dbReference>
<comment type="caution">
    <text evidence="5">The sequence shown here is derived from an EMBL/GenBank/DDBJ whole genome shotgun (WGS) entry which is preliminary data.</text>
</comment>
<comment type="similarity">
    <text evidence="1">Belongs to the intimin/invasin family.</text>
</comment>
<feature type="compositionally biased region" description="Gly residues" evidence="2">
    <location>
        <begin position="160"/>
        <end position="175"/>
    </location>
</feature>
<evidence type="ECO:0000256" key="3">
    <source>
        <dbReference type="SAM" id="Phobius"/>
    </source>
</evidence>
<feature type="region of interest" description="Disordered" evidence="2">
    <location>
        <begin position="305"/>
        <end position="328"/>
    </location>
</feature>
<sequence>MSQKRFKVQLDPLIQRLPGLTKRTRQFETFIYLTLIAFVAVGSLFALLSMFRFFQRIAAEQVCPLPAAPAVITSQIVVTPDGDDGVINCETLDIIIGNGGEVIISSFVTENGSTSGDWGGTLRVSNLTIEPGGVLHADGMGYTDAQSEAANGTPDAASGQTGGSGGGHGGAGGEGNADQTNPASAPGLPYGNAEEPLTLGSAGSDAGEGGAGGAGGGAIRLEVSGNLVINGRISANGLAGTASANGSGGGGAGGSIWIEAQTFSGGGTVEANGGGAENATYQGGGGGGGRLRMFCISDNDFTGSATVTGGQTESSQDGGTGSRLGPTCRPDTPTILKQFRSNNTTEILVGQATSENTVVFAADMSDIDAGETLALQLEVRPIGTPFTNVPTHTQANNQANPQTCLTPPGNCGRITVTGMTRSTEYHWQVRVRDSKGGFSTWASFGGNAETDRDVLVAGLAANISLVSGNSQTGTVFTALADPLVVLVTDSSGFPVPGYNVTWSVTQGQNGGVLTSGSSTTDQNGISTRTYSLGRIAGTNRVRASGSGLSGSPVEFTFTATPDAISYFTITAPQIALVSASMDTVTVTAYDQYNNVKTDYSGSPSLTAVDPADTNAALGGTLSPSSVTFSPADNGIKSINNLSYDTEASIKIRVLDGVAAGYSNTVAVVTALGSCPDPDGLIDLNQTWTADTNNQGIFDCRGLDILVTNSAVLTVRPFENGNTNYTDDFGVTILADNIRIDTGAAIAANSNGYRADRGPGYSGSGTGGSYGGRAFGAGTTTINGSVYEPVNLGSGGDEFAGGGSIKLVVDNGYVDVNGSIQAHGTGGAGDAGSGGSIWVITDVLGGTGSIAANGGSTSGAFRPGGGGRIALYFEQNGDTGAGITAFDYNPANSRIAAVGGRGNFGGWWGGPGTIYVEQTGVDVSTQGSLFVDQQNNSAGYQAGLLEGDYRFKLLSLTRQGHLMVLGNASTLTITDSSGLTGDTTAPILLNYGTFIAPDGLEINGVTVDINGEIDLGGDTSNSSVTVGNSVNAGLRLRASTWAHDQNYQYQFESVHVASKGVLELISAQNGNTNYTDDWGLVLTADDITVDAGGRISADGYGHPANRGQGFVSGGGGSYGGQGFASGITSTYGDVYQRRSLAAAPRVLQEEEQ</sequence>
<dbReference type="SUPFAM" id="SSF49373">
    <property type="entry name" value="Invasin/intimin cell-adhesion fragments"/>
    <property type="match status" value="1"/>
</dbReference>
<feature type="domain" description="Big-1" evidence="4">
    <location>
        <begin position="483"/>
        <end position="558"/>
    </location>
</feature>
<accession>A0A136LVR0</accession>
<name>A0A136LVR0_9BACT</name>
<dbReference type="AlphaFoldDB" id="A0A136LVR0"/>
<proteinExistence type="inferred from homology"/>
<dbReference type="EMBL" id="JYNZ01000007">
    <property type="protein sequence ID" value="KXK25729.1"/>
    <property type="molecule type" value="Genomic_DNA"/>
</dbReference>
<evidence type="ECO:0000313" key="6">
    <source>
        <dbReference type="Proteomes" id="UP000070457"/>
    </source>
</evidence>
<dbReference type="InterPro" id="IPR013783">
    <property type="entry name" value="Ig-like_fold"/>
</dbReference>
<feature type="compositionally biased region" description="Polar residues" evidence="2">
    <location>
        <begin position="305"/>
        <end position="317"/>
    </location>
</feature>
<dbReference type="PANTHER" id="PTHR31513">
    <property type="entry name" value="EPHRIN TYPE-B RECEPTOR"/>
    <property type="match status" value="1"/>
</dbReference>
<evidence type="ECO:0000313" key="5">
    <source>
        <dbReference type="EMBL" id="KXK25729.1"/>
    </source>
</evidence>
<reference evidence="5 6" key="1">
    <citation type="submission" date="2015-02" db="EMBL/GenBank/DDBJ databases">
        <title>Improved understanding of the partial-nitritation anammox process through 23 genomes representing the majority of the microbial community.</title>
        <authorList>
            <person name="Speth D.R."/>
            <person name="In T Zandt M."/>
            <person name="Guerrero Cruz S."/>
            <person name="Jetten M.S."/>
            <person name="Dutilh B.E."/>
        </authorList>
    </citation>
    <scope>NUCLEOTIDE SEQUENCE [LARGE SCALE GENOMIC DNA]</scope>
    <source>
        <strain evidence="5">OLB20</strain>
    </source>
</reference>
<dbReference type="Proteomes" id="UP000070457">
    <property type="component" value="Unassembled WGS sequence"/>
</dbReference>
<dbReference type="PATRIC" id="fig|1617426.3.peg.1510"/>
<feature type="transmembrane region" description="Helical" evidence="3">
    <location>
        <begin position="30"/>
        <end position="54"/>
    </location>
</feature>
<evidence type="ECO:0000259" key="4">
    <source>
        <dbReference type="Pfam" id="PF02369"/>
    </source>
</evidence>
<organism evidence="5 6">
    <name type="scientific">candidate division WS6 bacterium OLB20</name>
    <dbReference type="NCBI Taxonomy" id="1617426"/>
    <lineage>
        <taxon>Bacteria</taxon>
        <taxon>Candidatus Dojkabacteria</taxon>
    </lineage>
</organism>
<dbReference type="Gene3D" id="2.60.40.10">
    <property type="entry name" value="Immunoglobulins"/>
    <property type="match status" value="1"/>
</dbReference>
<dbReference type="InterPro" id="IPR008964">
    <property type="entry name" value="Invasin/intimin_cell_adhesion"/>
</dbReference>
<evidence type="ECO:0000256" key="2">
    <source>
        <dbReference type="SAM" id="MobiDB-lite"/>
    </source>
</evidence>
<protein>
    <recommendedName>
        <fullName evidence="4">Big-1 domain-containing protein</fullName>
    </recommendedName>
</protein>
<gene>
    <name evidence="5" type="ORF">TR69_WS6001001535</name>
</gene>
<dbReference type="STRING" id="1617426.TR69_WS6001001535"/>
<feature type="region of interest" description="Disordered" evidence="2">
    <location>
        <begin position="138"/>
        <end position="213"/>
    </location>
</feature>
<evidence type="ECO:0000256" key="1">
    <source>
        <dbReference type="ARBA" id="ARBA00010116"/>
    </source>
</evidence>
<keyword evidence="3" id="KW-0812">Transmembrane</keyword>
<dbReference type="PANTHER" id="PTHR31513:SF2">
    <property type="entry name" value="MRAZ"/>
    <property type="match status" value="1"/>
</dbReference>
<dbReference type="InterPro" id="IPR003344">
    <property type="entry name" value="Big_1_dom"/>
</dbReference>
<keyword evidence="3" id="KW-0472">Membrane</keyword>
<keyword evidence="3" id="KW-1133">Transmembrane helix</keyword>